<comment type="subcellular location">
    <subcellularLocation>
        <location evidence="1">Membrane</location>
        <topology evidence="1">Multi-pass membrane protein</topology>
    </subcellularLocation>
</comment>
<evidence type="ECO:0000256" key="3">
    <source>
        <dbReference type="ARBA" id="ARBA00022989"/>
    </source>
</evidence>
<evidence type="ECO:0000313" key="7">
    <source>
        <dbReference type="EMBL" id="VAV93074.1"/>
    </source>
</evidence>
<name>A0A3B0RI53_9ZZZZ</name>
<keyword evidence="4 5" id="KW-0472">Membrane</keyword>
<feature type="transmembrane region" description="Helical" evidence="5">
    <location>
        <begin position="128"/>
        <end position="149"/>
    </location>
</feature>
<feature type="transmembrane region" description="Helical" evidence="5">
    <location>
        <begin position="12"/>
        <end position="31"/>
    </location>
</feature>
<dbReference type="PANTHER" id="PTHR32322">
    <property type="entry name" value="INNER MEMBRANE TRANSPORTER"/>
    <property type="match status" value="1"/>
</dbReference>
<reference evidence="7" key="1">
    <citation type="submission" date="2018-06" db="EMBL/GenBank/DDBJ databases">
        <authorList>
            <person name="Zhirakovskaya E."/>
        </authorList>
    </citation>
    <scope>NUCLEOTIDE SEQUENCE</scope>
</reference>
<dbReference type="SUPFAM" id="SSF103481">
    <property type="entry name" value="Multidrug resistance efflux transporter EmrE"/>
    <property type="match status" value="2"/>
</dbReference>
<feature type="transmembrane region" description="Helical" evidence="5">
    <location>
        <begin position="155"/>
        <end position="176"/>
    </location>
</feature>
<evidence type="ECO:0000256" key="1">
    <source>
        <dbReference type="ARBA" id="ARBA00004141"/>
    </source>
</evidence>
<dbReference type="EMBL" id="UOED01000080">
    <property type="protein sequence ID" value="VAV93074.1"/>
    <property type="molecule type" value="Genomic_DNA"/>
</dbReference>
<evidence type="ECO:0000256" key="5">
    <source>
        <dbReference type="SAM" id="Phobius"/>
    </source>
</evidence>
<feature type="domain" description="EamA" evidence="6">
    <location>
        <begin position="158"/>
        <end position="289"/>
    </location>
</feature>
<dbReference type="Pfam" id="PF00892">
    <property type="entry name" value="EamA"/>
    <property type="match status" value="2"/>
</dbReference>
<feature type="transmembrane region" description="Helical" evidence="5">
    <location>
        <begin position="188"/>
        <end position="206"/>
    </location>
</feature>
<dbReference type="PANTHER" id="PTHR32322:SF2">
    <property type="entry name" value="EAMA DOMAIN-CONTAINING PROTEIN"/>
    <property type="match status" value="1"/>
</dbReference>
<gene>
    <name evidence="7" type="ORF">MNBD_ALPHA02-1237</name>
</gene>
<dbReference type="InterPro" id="IPR050638">
    <property type="entry name" value="AA-Vitamin_Transporters"/>
</dbReference>
<proteinExistence type="predicted"/>
<feature type="domain" description="EamA" evidence="6">
    <location>
        <begin position="12"/>
        <end position="139"/>
    </location>
</feature>
<feature type="transmembrane region" description="Helical" evidence="5">
    <location>
        <begin position="97"/>
        <end position="116"/>
    </location>
</feature>
<feature type="transmembrane region" description="Helical" evidence="5">
    <location>
        <begin position="248"/>
        <end position="268"/>
    </location>
</feature>
<sequence length="298" mass="32149">MIENRAPSHFIYLGLLALFWGSAFVFVKFSLESLTPLTIAAGRVGIGAIIVTLIALKMGRKLPDNLSDWVLCTVIGVTGTVIPFFLLNWSIQYVPSSLAAICMSLSPLFTITLAHFMTRDEKINANKLIGVFFATLGVGSLFYGTLADIGPSNTIYLALLGLLATSFSYAFAGVLVRKLDNKDHLSTASAMLISATLITIPLALIFENPLALSPTPAAIYSVLVLGIFATGLGALILFHLTHLAGATFVSYNTYLIPLVGLTAGYFWLNEAIKMITIVSVALIFTGIYLAEKRKKPHR</sequence>
<dbReference type="InterPro" id="IPR037185">
    <property type="entry name" value="EmrE-like"/>
</dbReference>
<dbReference type="AlphaFoldDB" id="A0A3B0RI53"/>
<accession>A0A3B0RI53</accession>
<organism evidence="7">
    <name type="scientific">hydrothermal vent metagenome</name>
    <dbReference type="NCBI Taxonomy" id="652676"/>
    <lineage>
        <taxon>unclassified sequences</taxon>
        <taxon>metagenomes</taxon>
        <taxon>ecological metagenomes</taxon>
    </lineage>
</organism>
<evidence type="ECO:0000259" key="6">
    <source>
        <dbReference type="Pfam" id="PF00892"/>
    </source>
</evidence>
<dbReference type="InterPro" id="IPR000620">
    <property type="entry name" value="EamA_dom"/>
</dbReference>
<feature type="transmembrane region" description="Helical" evidence="5">
    <location>
        <begin position="37"/>
        <end position="56"/>
    </location>
</feature>
<keyword evidence="3 5" id="KW-1133">Transmembrane helix</keyword>
<dbReference type="Gene3D" id="1.10.3730.20">
    <property type="match status" value="1"/>
</dbReference>
<keyword evidence="2 5" id="KW-0812">Transmembrane</keyword>
<protein>
    <submittedName>
        <fullName evidence="7">Permease of the drug/metabolite transporter (DMT) superfamily</fullName>
    </submittedName>
</protein>
<evidence type="ECO:0000256" key="2">
    <source>
        <dbReference type="ARBA" id="ARBA00022692"/>
    </source>
</evidence>
<feature type="transmembrane region" description="Helical" evidence="5">
    <location>
        <begin position="218"/>
        <end position="241"/>
    </location>
</feature>
<dbReference type="GO" id="GO:0016020">
    <property type="term" value="C:membrane"/>
    <property type="evidence" value="ECO:0007669"/>
    <property type="project" value="UniProtKB-SubCell"/>
</dbReference>
<feature type="transmembrane region" description="Helical" evidence="5">
    <location>
        <begin position="274"/>
        <end position="290"/>
    </location>
</feature>
<evidence type="ECO:0000256" key="4">
    <source>
        <dbReference type="ARBA" id="ARBA00023136"/>
    </source>
</evidence>
<feature type="transmembrane region" description="Helical" evidence="5">
    <location>
        <begin position="68"/>
        <end position="91"/>
    </location>
</feature>